<proteinExistence type="predicted"/>
<dbReference type="FunFam" id="1.10.472.10:FF:000082">
    <property type="entry name" value="retinoblastoma-like protein 1 isoform X1"/>
    <property type="match status" value="1"/>
</dbReference>
<dbReference type="GO" id="GO:0006357">
    <property type="term" value="P:regulation of transcription by RNA polymerase II"/>
    <property type="evidence" value="ECO:0007669"/>
    <property type="project" value="InterPro"/>
</dbReference>
<dbReference type="GO" id="GO:0051726">
    <property type="term" value="P:regulation of cell cycle"/>
    <property type="evidence" value="ECO:0007669"/>
    <property type="project" value="InterPro"/>
</dbReference>
<organism evidence="1 2">
    <name type="scientific">Pan troglodytes</name>
    <name type="common">Chimpanzee</name>
    <dbReference type="NCBI Taxonomy" id="9598"/>
    <lineage>
        <taxon>Eukaryota</taxon>
        <taxon>Metazoa</taxon>
        <taxon>Chordata</taxon>
        <taxon>Craniata</taxon>
        <taxon>Vertebrata</taxon>
        <taxon>Euteleostomi</taxon>
        <taxon>Mammalia</taxon>
        <taxon>Eutheria</taxon>
        <taxon>Euarchontoglires</taxon>
        <taxon>Primates</taxon>
        <taxon>Haplorrhini</taxon>
        <taxon>Catarrhini</taxon>
        <taxon>Hominidae</taxon>
        <taxon>Pan</taxon>
    </lineage>
</organism>
<dbReference type="AlphaFoldDB" id="A0A2J8MKX1"/>
<protein>
    <submittedName>
        <fullName evidence="1">RBL1 isoform 1</fullName>
    </submittedName>
</protein>
<evidence type="ECO:0000313" key="1">
    <source>
        <dbReference type="EMBL" id="PNI60160.1"/>
    </source>
</evidence>
<accession>A0A2J8MKX1</accession>
<dbReference type="PANTHER" id="PTHR13742">
    <property type="entry name" value="RETINOBLASTOMA-ASSOCIATED PROTEIN RB -RELATED"/>
    <property type="match status" value="1"/>
</dbReference>
<dbReference type="InterPro" id="IPR028309">
    <property type="entry name" value="RB_fam"/>
</dbReference>
<comment type="caution">
    <text evidence="1">The sequence shown here is derived from an EMBL/GenBank/DDBJ whole genome shotgun (WGS) entry which is preliminary data.</text>
</comment>
<name>A0A2J8MKX1_PANTR</name>
<dbReference type="Gene3D" id="1.10.472.10">
    <property type="entry name" value="Cyclin-like"/>
    <property type="match status" value="1"/>
</dbReference>
<dbReference type="EMBL" id="NBAG03000253">
    <property type="protein sequence ID" value="PNI60160.1"/>
    <property type="molecule type" value="Genomic_DNA"/>
</dbReference>
<reference evidence="1 2" key="1">
    <citation type="submission" date="2017-12" db="EMBL/GenBank/DDBJ databases">
        <title>High-resolution comparative analysis of great ape genomes.</title>
        <authorList>
            <person name="Pollen A."/>
            <person name="Hastie A."/>
            <person name="Hormozdiari F."/>
            <person name="Dougherty M."/>
            <person name="Liu R."/>
            <person name="Chaisson M."/>
            <person name="Hoppe E."/>
            <person name="Hill C."/>
            <person name="Pang A."/>
            <person name="Hillier L."/>
            <person name="Baker C."/>
            <person name="Armstrong J."/>
            <person name="Shendure J."/>
            <person name="Paten B."/>
            <person name="Wilson R."/>
            <person name="Chao H."/>
            <person name="Schneider V."/>
            <person name="Ventura M."/>
            <person name="Kronenberg Z."/>
            <person name="Murali S."/>
            <person name="Gordon D."/>
            <person name="Cantsilieris S."/>
            <person name="Munson K."/>
            <person name="Nelson B."/>
            <person name="Raja A."/>
            <person name="Underwood J."/>
            <person name="Diekhans M."/>
            <person name="Fiddes I."/>
            <person name="Haussler D."/>
            <person name="Eichler E."/>
        </authorList>
    </citation>
    <scope>NUCLEOTIDE SEQUENCE [LARGE SCALE GENOMIC DNA]</scope>
    <source>
        <strain evidence="1">Yerkes chimp pedigree #C0471</strain>
    </source>
</reference>
<sequence>MFEDKPYAEGAAVVAAAGEALQALCQELNLDEGSAAEALDDFTAIRGNYSLEGEVTHWLACSLYVACRKSIIPTVGKGIMEGNCVSLTRILRSAKLRGCCCPMSPGQLTFWQP</sequence>
<dbReference type="Proteomes" id="UP000236370">
    <property type="component" value="Unassembled WGS sequence"/>
</dbReference>
<evidence type="ECO:0000313" key="2">
    <source>
        <dbReference type="Proteomes" id="UP000236370"/>
    </source>
</evidence>
<dbReference type="PANTHER" id="PTHR13742:SF20">
    <property type="entry name" value="RETINOBLASTOMA-LIKE PROTEIN 1"/>
    <property type="match status" value="1"/>
</dbReference>
<gene>
    <name evidence="1" type="ORF">CK820_G0020179</name>
</gene>